<comment type="catalytic activity">
    <reaction evidence="1">
        <text>ATP + protein L-histidine = ADP + protein N-phospho-L-histidine.</text>
        <dbReference type="EC" id="2.7.13.3"/>
    </reaction>
</comment>
<dbReference type="InterPro" id="IPR004358">
    <property type="entry name" value="Sig_transdc_His_kin-like_C"/>
</dbReference>
<dbReference type="InterPro" id="IPR036097">
    <property type="entry name" value="HisK_dim/P_sf"/>
</dbReference>
<evidence type="ECO:0000313" key="10">
    <source>
        <dbReference type="EMBL" id="UQZ86490.1"/>
    </source>
</evidence>
<dbReference type="GO" id="GO:0004673">
    <property type="term" value="F:protein histidine kinase activity"/>
    <property type="evidence" value="ECO:0007669"/>
    <property type="project" value="UniProtKB-EC"/>
</dbReference>
<evidence type="ECO:0000313" key="11">
    <source>
        <dbReference type="Proteomes" id="UP001057134"/>
    </source>
</evidence>
<keyword evidence="7" id="KW-0067">ATP-binding</keyword>
<evidence type="ECO:0000256" key="8">
    <source>
        <dbReference type="ARBA" id="ARBA00023012"/>
    </source>
</evidence>
<dbReference type="Gene3D" id="3.30.565.10">
    <property type="entry name" value="Histidine kinase-like ATPase, C-terminal domain"/>
    <property type="match status" value="1"/>
</dbReference>
<dbReference type="Pfam" id="PF00512">
    <property type="entry name" value="HisKA"/>
    <property type="match status" value="1"/>
</dbReference>
<evidence type="ECO:0000256" key="6">
    <source>
        <dbReference type="ARBA" id="ARBA00022777"/>
    </source>
</evidence>
<accession>A0ABY4RVT6</accession>
<dbReference type="Pfam" id="PF02518">
    <property type="entry name" value="HATPase_c"/>
    <property type="match status" value="1"/>
</dbReference>
<name>A0ABY4RVT6_9BACL</name>
<evidence type="ECO:0000259" key="9">
    <source>
        <dbReference type="PROSITE" id="PS50109"/>
    </source>
</evidence>
<protein>
    <recommendedName>
        <fullName evidence="2">histidine kinase</fullName>
        <ecNumber evidence="2">2.7.13.3</ecNumber>
    </recommendedName>
</protein>
<dbReference type="InterPro" id="IPR005467">
    <property type="entry name" value="His_kinase_dom"/>
</dbReference>
<dbReference type="EC" id="2.7.13.3" evidence="2"/>
<evidence type="ECO:0000256" key="4">
    <source>
        <dbReference type="ARBA" id="ARBA00022679"/>
    </source>
</evidence>
<dbReference type="InterPro" id="IPR050736">
    <property type="entry name" value="Sensor_HK_Regulatory"/>
</dbReference>
<keyword evidence="8" id="KW-0902">Two-component regulatory system</keyword>
<dbReference type="SUPFAM" id="SSF55874">
    <property type="entry name" value="ATPase domain of HSP90 chaperone/DNA topoisomerase II/histidine kinase"/>
    <property type="match status" value="1"/>
</dbReference>
<dbReference type="SMART" id="SM00388">
    <property type="entry name" value="HisKA"/>
    <property type="match status" value="1"/>
</dbReference>
<dbReference type="PANTHER" id="PTHR43711:SF1">
    <property type="entry name" value="HISTIDINE KINASE 1"/>
    <property type="match status" value="1"/>
</dbReference>
<evidence type="ECO:0000256" key="2">
    <source>
        <dbReference type="ARBA" id="ARBA00012438"/>
    </source>
</evidence>
<evidence type="ECO:0000256" key="3">
    <source>
        <dbReference type="ARBA" id="ARBA00022553"/>
    </source>
</evidence>
<dbReference type="RefSeq" id="WP_249862021.1">
    <property type="nucleotide sequence ID" value="NZ_CP027059.1"/>
</dbReference>
<evidence type="ECO:0000256" key="1">
    <source>
        <dbReference type="ARBA" id="ARBA00000085"/>
    </source>
</evidence>
<dbReference type="Proteomes" id="UP001057134">
    <property type="component" value="Chromosome"/>
</dbReference>
<dbReference type="SUPFAM" id="SSF47384">
    <property type="entry name" value="Homodimeric domain of signal transducing histidine kinase"/>
    <property type="match status" value="1"/>
</dbReference>
<dbReference type="Gene3D" id="1.10.287.130">
    <property type="match status" value="1"/>
</dbReference>
<feature type="domain" description="Histidine kinase" evidence="9">
    <location>
        <begin position="155"/>
        <end position="367"/>
    </location>
</feature>
<dbReference type="CDD" id="cd00082">
    <property type="entry name" value="HisKA"/>
    <property type="match status" value="1"/>
</dbReference>
<keyword evidence="5" id="KW-0547">Nucleotide-binding</keyword>
<evidence type="ECO:0000256" key="5">
    <source>
        <dbReference type="ARBA" id="ARBA00022741"/>
    </source>
</evidence>
<dbReference type="PANTHER" id="PTHR43711">
    <property type="entry name" value="TWO-COMPONENT HISTIDINE KINASE"/>
    <property type="match status" value="1"/>
</dbReference>
<organism evidence="10 11">
    <name type="scientific">Paenibacillus konkukensis</name>
    <dbReference type="NCBI Taxonomy" id="2020716"/>
    <lineage>
        <taxon>Bacteria</taxon>
        <taxon>Bacillati</taxon>
        <taxon>Bacillota</taxon>
        <taxon>Bacilli</taxon>
        <taxon>Bacillales</taxon>
        <taxon>Paenibacillaceae</taxon>
        <taxon>Paenibacillus</taxon>
    </lineage>
</organism>
<dbReference type="InterPro" id="IPR036890">
    <property type="entry name" value="HATPase_C_sf"/>
</dbReference>
<dbReference type="InterPro" id="IPR003661">
    <property type="entry name" value="HisK_dim/P_dom"/>
</dbReference>
<dbReference type="EMBL" id="CP027059">
    <property type="protein sequence ID" value="UQZ86490.1"/>
    <property type="molecule type" value="Genomic_DNA"/>
</dbReference>
<gene>
    <name evidence="10" type="primary">dctB</name>
    <name evidence="10" type="ORF">SK3146_05783</name>
</gene>
<keyword evidence="11" id="KW-1185">Reference proteome</keyword>
<keyword evidence="4 10" id="KW-0808">Transferase</keyword>
<dbReference type="PROSITE" id="PS50109">
    <property type="entry name" value="HIS_KIN"/>
    <property type="match status" value="1"/>
</dbReference>
<reference evidence="10" key="2">
    <citation type="journal article" date="2021" name="J Anim Sci Technol">
        <title>Complete genome sequence of Paenibacillus konkukensis sp. nov. SK3146 as a potential probiotic strain.</title>
        <authorList>
            <person name="Jung H.I."/>
            <person name="Park S."/>
            <person name="Niu K.M."/>
            <person name="Lee S.W."/>
            <person name="Kothari D."/>
            <person name="Yi K.J."/>
            <person name="Kim S.K."/>
        </authorList>
    </citation>
    <scope>NUCLEOTIDE SEQUENCE</scope>
    <source>
        <strain evidence="10">SK3146</strain>
    </source>
</reference>
<keyword evidence="3" id="KW-0597">Phosphoprotein</keyword>
<sequence length="376" mass="43071">MDEEPLLKKIRNSKPQIVQFWLRGAIKLSGLAGIEKLQRNGDRYFDYLLDIHIPAAAHPFQAVVPDWCARYSELKLQIIDIIDCSHRWRQAFFAYCGDWAPKDLLQAISMRIDYFEAQLCEGYWQRTVSSLKEKDMAIHQLHDDRINLLGKMAASMAHEIRNPLTSIKGFLKLLRSNIQSLPREKADAYLEFIEEECNNMHMQVTGFLSFSRRPIIEEEMAHIPVKQMIEYNLSLLNPRLINENVHLSISIADHLTLNCQRLAIQQVLNNLINNGIDALSEIKHEKKMEIHAFEESWGISIHISNNGPAIPAEISNTLFTPFVTNKTNGTGLGLAICKQIMSKNEGDITFQSSEEKTVFILTFPNRPACDMQPVRN</sequence>
<dbReference type="InterPro" id="IPR003594">
    <property type="entry name" value="HATPase_dom"/>
</dbReference>
<proteinExistence type="predicted"/>
<dbReference type="SMART" id="SM00387">
    <property type="entry name" value="HATPase_c"/>
    <property type="match status" value="1"/>
</dbReference>
<reference evidence="10" key="1">
    <citation type="submission" date="2018-02" db="EMBL/GenBank/DDBJ databases">
        <authorList>
            <person name="Kim S.-K."/>
            <person name="Jung H.-I."/>
            <person name="Lee S.-W."/>
        </authorList>
    </citation>
    <scope>NUCLEOTIDE SEQUENCE</scope>
    <source>
        <strain evidence="10">SK3146</strain>
    </source>
</reference>
<keyword evidence="6" id="KW-0418">Kinase</keyword>
<evidence type="ECO:0000256" key="7">
    <source>
        <dbReference type="ARBA" id="ARBA00022840"/>
    </source>
</evidence>
<dbReference type="PRINTS" id="PR00344">
    <property type="entry name" value="BCTRLSENSOR"/>
</dbReference>